<dbReference type="EMBL" id="JASCXX010000047">
    <property type="protein sequence ID" value="MDI6451692.1"/>
    <property type="molecule type" value="Genomic_DNA"/>
</dbReference>
<dbReference type="AlphaFoldDB" id="A0AAW6U570"/>
<evidence type="ECO:0000313" key="3">
    <source>
        <dbReference type="EMBL" id="MDI6451692.1"/>
    </source>
</evidence>
<dbReference type="SUPFAM" id="SSF69304">
    <property type="entry name" value="Tricorn protease N-terminal domain"/>
    <property type="match status" value="1"/>
</dbReference>
<reference evidence="3" key="1">
    <citation type="submission" date="2023-05" db="EMBL/GenBank/DDBJ databases">
        <title>Anaerotaeda fermentans gen. nov., sp. nov., a novel anaerobic planctomycete of the new family within the order Sedimentisphaerales isolated from Taman Peninsula, Russia.</title>
        <authorList>
            <person name="Khomyakova M.A."/>
            <person name="Merkel A.Y."/>
            <person name="Slobodkin A.I."/>
        </authorList>
    </citation>
    <scope>NUCLEOTIDE SEQUENCE</scope>
    <source>
        <strain evidence="3">M17dextr</strain>
    </source>
</reference>
<proteinExistence type="predicted"/>
<dbReference type="PANTHER" id="PTHR36842:SF1">
    <property type="entry name" value="PROTEIN TOLB"/>
    <property type="match status" value="1"/>
</dbReference>
<dbReference type="RefSeq" id="WP_349247099.1">
    <property type="nucleotide sequence ID" value="NZ_JASCXX010000047.1"/>
</dbReference>
<dbReference type="InterPro" id="IPR040698">
    <property type="entry name" value="HZS_alpha_mid"/>
</dbReference>
<dbReference type="Proteomes" id="UP001431776">
    <property type="component" value="Unassembled WGS sequence"/>
</dbReference>
<sequence>MCAQLEHHLETQGSDSDAENKADRTEIARRTQSLLDELGQLRREALRANPWICDRPILFVVRHPYTYDHHNTHNFSPDAEHEFNQGHFRPGGALKTIDLGNGGEIRTLIETSDGVIRDPRMHWDGERIVFSMRRNRADSYHIYEIDADGTGLKQLTHLADVDDLHPLYLPDDSIVFSSTREPKYCMCNRHIMGNIYRMEADGANIHQITKNTLFDRPTDITPDGRILYDRWEYVDRNFGDAQALWTVNPDGTNQAIYWGNNTPAPGAVVDARVIPGTPWALCVFSSCHDLPWGALAIIDRRLGIDGRKPIRRIWPPSAIDRVRDPGTANDAWDDFVGVSPKYQDPYPLNESFFLVSRLVEGSGRPNDPENRTGIYLLDVFGNEILLHAESPGCFNPMPIAPRDRPPIIAPRRDFENKEGHLYVLDVYEGPYMSGVPRGAVKYLRVVESPEKRYWVPGQWNAQGQTHPGVNWHSFETKRILGTVPVEEDGSAYFSVPADRFVYFQLLDENGMMIQSMRSGTVVQSGETTGCIGCHDDRRMAPPIARGPVPLAMRKSPDALQGWHGHSSNFDYMAEVQPVFERSCVGCHDFGTPAGEKLNLAADRNLIFNTSYNELWRKRYIKVIGGGPAEVQQPYSWGSHASPLVRVLRNEHDTHDDVEVTGEEFDRIVTWIDLNAVFYPDYATSYPDHPGGRSPIRALQVNRLSQLTGRDLGRQFGHASNQGPLVSFDRPEVSPIFKNFSDTETLKYSEALEIISTGKENLANNPDVGMEGFDLSGIDLWREQKYQRRREIEQRYREAIRKGEKLYDRDINRSVSNECTDAGH</sequence>
<evidence type="ECO:0000259" key="2">
    <source>
        <dbReference type="Pfam" id="PF18582"/>
    </source>
</evidence>
<protein>
    <recommendedName>
        <fullName evidence="2">Hydrazine synthase alpha subunit middle domain-containing protein</fullName>
    </recommendedName>
</protein>
<evidence type="ECO:0000313" key="4">
    <source>
        <dbReference type="Proteomes" id="UP001431776"/>
    </source>
</evidence>
<accession>A0AAW6U570</accession>
<feature type="domain" description="Hydrazine synthase alpha subunit middle" evidence="2">
    <location>
        <begin position="438"/>
        <end position="535"/>
    </location>
</feature>
<dbReference type="Gene3D" id="2.120.10.30">
    <property type="entry name" value="TolB, C-terminal domain"/>
    <property type="match status" value="1"/>
</dbReference>
<organism evidence="3 4">
    <name type="scientific">Anaerobaca lacustris</name>
    <dbReference type="NCBI Taxonomy" id="3044600"/>
    <lineage>
        <taxon>Bacteria</taxon>
        <taxon>Pseudomonadati</taxon>
        <taxon>Planctomycetota</taxon>
        <taxon>Phycisphaerae</taxon>
        <taxon>Sedimentisphaerales</taxon>
        <taxon>Anaerobacaceae</taxon>
        <taxon>Anaerobaca</taxon>
    </lineage>
</organism>
<dbReference type="Pfam" id="PF18582">
    <property type="entry name" value="HZS_alpha"/>
    <property type="match status" value="1"/>
</dbReference>
<evidence type="ECO:0000256" key="1">
    <source>
        <dbReference type="SAM" id="MobiDB-lite"/>
    </source>
</evidence>
<feature type="region of interest" description="Disordered" evidence="1">
    <location>
        <begin position="1"/>
        <end position="25"/>
    </location>
</feature>
<gene>
    <name evidence="3" type="ORF">QJ522_21705</name>
</gene>
<keyword evidence="4" id="KW-1185">Reference proteome</keyword>
<feature type="compositionally biased region" description="Basic and acidic residues" evidence="1">
    <location>
        <begin position="1"/>
        <end position="10"/>
    </location>
</feature>
<name>A0AAW6U570_9BACT</name>
<dbReference type="InterPro" id="IPR011042">
    <property type="entry name" value="6-blade_b-propeller_TolB-like"/>
</dbReference>
<dbReference type="PANTHER" id="PTHR36842">
    <property type="entry name" value="PROTEIN TOLB HOMOLOG"/>
    <property type="match status" value="1"/>
</dbReference>
<comment type="caution">
    <text evidence="3">The sequence shown here is derived from an EMBL/GenBank/DDBJ whole genome shotgun (WGS) entry which is preliminary data.</text>
</comment>